<name>A0A4R9H7K1_9LEPT</name>
<feature type="chain" id="PRO_5020559919" description="TIGR04388 family protein" evidence="2">
    <location>
        <begin position="29"/>
        <end position="333"/>
    </location>
</feature>
<evidence type="ECO:0008006" key="5">
    <source>
        <dbReference type="Google" id="ProtNLM"/>
    </source>
</evidence>
<evidence type="ECO:0000256" key="2">
    <source>
        <dbReference type="SAM" id="SignalP"/>
    </source>
</evidence>
<feature type="region of interest" description="Disordered" evidence="1">
    <location>
        <begin position="309"/>
        <end position="333"/>
    </location>
</feature>
<reference evidence="3" key="1">
    <citation type="journal article" date="2019" name="PLoS Negl. Trop. Dis.">
        <title>Revisiting the worldwide diversity of Leptospira species in the environment.</title>
        <authorList>
            <person name="Vincent A.T."/>
            <person name="Schiettekatte O."/>
            <person name="Bourhy P."/>
            <person name="Veyrier F.J."/>
            <person name="Picardeau M."/>
        </authorList>
    </citation>
    <scope>NUCLEOTIDE SEQUENCE [LARGE SCALE GENOMIC DNA]</scope>
    <source>
        <strain evidence="3">201800301</strain>
    </source>
</reference>
<comment type="caution">
    <text evidence="3">The sequence shown here is derived from an EMBL/GenBank/DDBJ whole genome shotgun (WGS) entry which is preliminary data.</text>
</comment>
<keyword evidence="4" id="KW-1185">Reference proteome</keyword>
<evidence type="ECO:0000256" key="1">
    <source>
        <dbReference type="SAM" id="MobiDB-lite"/>
    </source>
</evidence>
<evidence type="ECO:0000313" key="4">
    <source>
        <dbReference type="Proteomes" id="UP000298097"/>
    </source>
</evidence>
<keyword evidence="2" id="KW-0732">Signal</keyword>
<dbReference type="Proteomes" id="UP000298097">
    <property type="component" value="Unassembled WGS sequence"/>
</dbReference>
<dbReference type="AlphaFoldDB" id="A0A4R9H7K1"/>
<feature type="signal peptide" evidence="2">
    <location>
        <begin position="1"/>
        <end position="28"/>
    </location>
</feature>
<organism evidence="3 4">
    <name type="scientific">Leptospira andrefontaineae</name>
    <dbReference type="NCBI Taxonomy" id="2484976"/>
    <lineage>
        <taxon>Bacteria</taxon>
        <taxon>Pseudomonadati</taxon>
        <taxon>Spirochaetota</taxon>
        <taxon>Spirochaetia</taxon>
        <taxon>Leptospirales</taxon>
        <taxon>Leptospiraceae</taxon>
        <taxon>Leptospira</taxon>
    </lineage>
</organism>
<dbReference type="OrthoDB" id="331649at2"/>
<protein>
    <recommendedName>
        <fullName evidence="5">TIGR04388 family protein</fullName>
    </recommendedName>
</protein>
<feature type="compositionally biased region" description="Basic and acidic residues" evidence="1">
    <location>
        <begin position="309"/>
        <end position="321"/>
    </location>
</feature>
<accession>A0A4R9H7K1</accession>
<sequence length="333" mass="36004">MFFRMRHNFLAQFLLIASLALGSSSAFAEEGSDSGSSSQIIVEAEESISEELKSIYQEEVDQVLAEGISYSEEERLSDFPDLDSLLAKEGAPGRVAKISTDQKVEKGKNSKSALGIQNRKSTSEILSASSALSQNCLLGLNVLLPNLKIEQGLGQEFLPRAQAQGRTRVQEVSPVRVISYTDALSGCSELSSLYFSKEGFRAEAFCSAKNPRNQHYQAGVTTIQAANSNKTAENALEVGLGSGIQQIKGIAQVSGESYENRVSPWENASKRGERRSSLVRILGESRASGFSSEKLEAHALSQTLKSSIEKDASKVGQDSHKFSSGRPTLEILT</sequence>
<evidence type="ECO:0000313" key="3">
    <source>
        <dbReference type="EMBL" id="TGK41455.1"/>
    </source>
</evidence>
<proteinExistence type="predicted"/>
<gene>
    <name evidence="3" type="ORF">EHO65_08510</name>
</gene>
<dbReference type="EMBL" id="RQEY01000012">
    <property type="protein sequence ID" value="TGK41455.1"/>
    <property type="molecule type" value="Genomic_DNA"/>
</dbReference>